<keyword evidence="3 10" id="KW-0479">Metal-binding</keyword>
<dbReference type="InterPro" id="IPR017923">
    <property type="entry name" value="TFIIS_N"/>
</dbReference>
<dbReference type="Gene3D" id="1.20.930.10">
    <property type="entry name" value="Conserved domain common to transcription factors TFIIS, elongin A, CRSP70"/>
    <property type="match status" value="1"/>
</dbReference>
<dbReference type="FunFam" id="2.20.25.10:FF:000001">
    <property type="entry name" value="Probable Transcription elongation factor S-II"/>
    <property type="match status" value="1"/>
</dbReference>
<sequence>MTVNALRKSSNDEEVMSLSKVLIKNWKKFLSGPNNSASKDNTPSSSAKKAKEKDEKPKDVEMKEEKKENKDKGKASVVSFGSSNSTHDAVRLKCRELLCNALKVEGNDIDSCAPIEDLSEELEEAIFQEFKNTDNRYKNRVRSRVANLKDAKNPQLRNNFLCGAISATRLATMTAEEMASDEMKQLRNKFIKESIDDAQLATVQGTKTDLLKCGKCKKRNCTYNQVQTRSADEPMTTFVLCNECGNRWKFC</sequence>
<evidence type="ECO:0000259" key="14">
    <source>
        <dbReference type="PROSITE" id="PS51321"/>
    </source>
</evidence>
<evidence type="ECO:0000256" key="5">
    <source>
        <dbReference type="ARBA" id="ARBA00022833"/>
    </source>
</evidence>
<comment type="similarity">
    <text evidence="2 10">Belongs to the TFS-II family.</text>
</comment>
<dbReference type="Gene3D" id="1.10.472.30">
    <property type="entry name" value="Transcription elongation factor S-II, central domain"/>
    <property type="match status" value="1"/>
</dbReference>
<dbReference type="Proteomes" id="UP001152759">
    <property type="component" value="Chromosome 4"/>
</dbReference>
<dbReference type="PROSITE" id="PS51319">
    <property type="entry name" value="TFIIS_N"/>
    <property type="match status" value="1"/>
</dbReference>
<name>A0A9P0F582_BEMTA</name>
<dbReference type="InterPro" id="IPR035441">
    <property type="entry name" value="TFIIS/LEDGF_dom_sf"/>
</dbReference>
<dbReference type="GO" id="GO:0003677">
    <property type="term" value="F:DNA binding"/>
    <property type="evidence" value="ECO:0007669"/>
    <property type="project" value="UniProtKB-KW"/>
</dbReference>
<dbReference type="InterPro" id="IPR036575">
    <property type="entry name" value="TFIIS_cen_dom_sf"/>
</dbReference>
<dbReference type="PROSITE" id="PS00466">
    <property type="entry name" value="ZF_TFIIS_1"/>
    <property type="match status" value="1"/>
</dbReference>
<dbReference type="SMART" id="SM00510">
    <property type="entry name" value="TFS2M"/>
    <property type="match status" value="1"/>
</dbReference>
<comment type="subcellular location">
    <subcellularLocation>
        <location evidence="1 9 10">Nucleus</location>
    </subcellularLocation>
</comment>
<dbReference type="AlphaFoldDB" id="A0A9P0F582"/>
<dbReference type="Pfam" id="PF08711">
    <property type="entry name" value="Med26"/>
    <property type="match status" value="1"/>
</dbReference>
<feature type="compositionally biased region" description="Basic and acidic residues" evidence="11">
    <location>
        <begin position="49"/>
        <end position="74"/>
    </location>
</feature>
<protein>
    <recommendedName>
        <fullName evidence="10">Transcription elongation factor</fullName>
    </recommendedName>
</protein>
<dbReference type="SUPFAM" id="SSF47676">
    <property type="entry name" value="Conserved domain common to transcription factors TFIIS, elongin A, CRSP70"/>
    <property type="match status" value="1"/>
</dbReference>
<evidence type="ECO:0000256" key="6">
    <source>
        <dbReference type="ARBA" id="ARBA00023242"/>
    </source>
</evidence>
<keyword evidence="6 9" id="KW-0539">Nucleus</keyword>
<evidence type="ECO:0000259" key="13">
    <source>
        <dbReference type="PROSITE" id="PS51319"/>
    </source>
</evidence>
<evidence type="ECO:0000256" key="7">
    <source>
        <dbReference type="ARBA" id="ARBA00025408"/>
    </source>
</evidence>
<dbReference type="SUPFAM" id="SSF57783">
    <property type="entry name" value="Zinc beta-ribbon"/>
    <property type="match status" value="1"/>
</dbReference>
<feature type="compositionally biased region" description="Polar residues" evidence="11">
    <location>
        <begin position="32"/>
        <end position="47"/>
    </location>
</feature>
<dbReference type="PROSITE" id="PS51133">
    <property type="entry name" value="ZF_TFIIS_2"/>
    <property type="match status" value="1"/>
</dbReference>
<evidence type="ECO:0000313" key="16">
    <source>
        <dbReference type="Proteomes" id="UP001152759"/>
    </source>
</evidence>
<evidence type="ECO:0000256" key="11">
    <source>
        <dbReference type="SAM" id="MobiDB-lite"/>
    </source>
</evidence>
<comment type="function">
    <text evidence="7">Necessary for efficient RNA polymerase II transcription elongation past template-encoded arresting sites. The arresting sites in DNA have the property of trapping a certain fraction of elongating RNA polymerases that pass through, resulting in locked ternary complexes. Cleavage of the nascent transcript by S-II allows the resumption of elongation from the new 3'-terminus.</text>
</comment>
<feature type="domain" description="TFIIS central" evidence="14">
    <location>
        <begin position="90"/>
        <end position="206"/>
    </location>
</feature>
<dbReference type="GO" id="GO:0006368">
    <property type="term" value="P:transcription elongation by RNA polymerase II"/>
    <property type="evidence" value="ECO:0007669"/>
    <property type="project" value="InterPro"/>
</dbReference>
<evidence type="ECO:0000256" key="2">
    <source>
        <dbReference type="ARBA" id="ARBA00009647"/>
    </source>
</evidence>
<evidence type="ECO:0000256" key="3">
    <source>
        <dbReference type="ARBA" id="ARBA00022723"/>
    </source>
</evidence>
<dbReference type="NCBIfam" id="TIGR01385">
    <property type="entry name" value="TFSII"/>
    <property type="match status" value="1"/>
</dbReference>
<dbReference type="PANTHER" id="PTHR11477:SF0">
    <property type="entry name" value="IP08861P-RELATED"/>
    <property type="match status" value="1"/>
</dbReference>
<keyword evidence="10" id="KW-0805">Transcription regulation</keyword>
<dbReference type="SUPFAM" id="SSF46942">
    <property type="entry name" value="Elongation factor TFIIS domain 2"/>
    <property type="match status" value="1"/>
</dbReference>
<organism evidence="15 16">
    <name type="scientific">Bemisia tabaci</name>
    <name type="common">Sweetpotato whitefly</name>
    <name type="synonym">Aleurodes tabaci</name>
    <dbReference type="NCBI Taxonomy" id="7038"/>
    <lineage>
        <taxon>Eukaryota</taxon>
        <taxon>Metazoa</taxon>
        <taxon>Ecdysozoa</taxon>
        <taxon>Arthropoda</taxon>
        <taxon>Hexapoda</taxon>
        <taxon>Insecta</taxon>
        <taxon>Pterygota</taxon>
        <taxon>Neoptera</taxon>
        <taxon>Paraneoptera</taxon>
        <taxon>Hemiptera</taxon>
        <taxon>Sternorrhyncha</taxon>
        <taxon>Aleyrodoidea</taxon>
        <taxon>Aleyrodidae</taxon>
        <taxon>Aleyrodinae</taxon>
        <taxon>Bemisia</taxon>
    </lineage>
</organism>
<dbReference type="CDD" id="cd13749">
    <property type="entry name" value="Zn-ribbon_TFIIS"/>
    <property type="match status" value="1"/>
</dbReference>
<gene>
    <name evidence="15" type="ORF">BEMITA_LOCUS7508</name>
</gene>
<dbReference type="InterPro" id="IPR035100">
    <property type="entry name" value="TF_IIS-typ"/>
</dbReference>
<dbReference type="PROSITE" id="PS51321">
    <property type="entry name" value="TFIIS_CENTRAL"/>
    <property type="match status" value="1"/>
</dbReference>
<evidence type="ECO:0000256" key="8">
    <source>
        <dbReference type="PROSITE-ProRule" id="PRU00472"/>
    </source>
</evidence>
<dbReference type="GO" id="GO:0008270">
    <property type="term" value="F:zinc ion binding"/>
    <property type="evidence" value="ECO:0007669"/>
    <property type="project" value="UniProtKB-UniRule"/>
</dbReference>
<dbReference type="Pfam" id="PF01096">
    <property type="entry name" value="Zn_ribbon_TFIIS"/>
    <property type="match status" value="1"/>
</dbReference>
<evidence type="ECO:0000256" key="9">
    <source>
        <dbReference type="PROSITE-ProRule" id="PRU00649"/>
    </source>
</evidence>
<keyword evidence="10" id="KW-0238">DNA-binding</keyword>
<evidence type="ECO:0000256" key="4">
    <source>
        <dbReference type="ARBA" id="ARBA00022771"/>
    </source>
</evidence>
<dbReference type="InterPro" id="IPR003618">
    <property type="entry name" value="TFIIS_cen_dom"/>
</dbReference>
<dbReference type="PANTHER" id="PTHR11477">
    <property type="entry name" value="TRANSCRIPTION FACTOR S-II ZINC FINGER DOMAIN-CONTAINING PROTEIN"/>
    <property type="match status" value="1"/>
</dbReference>
<dbReference type="InterPro" id="IPR006289">
    <property type="entry name" value="TFSII"/>
</dbReference>
<feature type="region of interest" description="Disordered" evidence="11">
    <location>
        <begin position="30"/>
        <end position="82"/>
    </location>
</feature>
<keyword evidence="10" id="KW-0804">Transcription</keyword>
<evidence type="ECO:0000259" key="12">
    <source>
        <dbReference type="PROSITE" id="PS51133"/>
    </source>
</evidence>
<dbReference type="InterPro" id="IPR001222">
    <property type="entry name" value="Znf_TFIIS"/>
</dbReference>
<keyword evidence="16" id="KW-1185">Reference proteome</keyword>
<feature type="domain" description="TFIIS N-terminal" evidence="13">
    <location>
        <begin position="1"/>
        <end position="33"/>
    </location>
</feature>
<dbReference type="EMBL" id="OU963865">
    <property type="protein sequence ID" value="CAH0388603.1"/>
    <property type="molecule type" value="Genomic_DNA"/>
</dbReference>
<evidence type="ECO:0000256" key="10">
    <source>
        <dbReference type="RuleBase" id="RU368078"/>
    </source>
</evidence>
<dbReference type="PIRSF" id="PIRSF006704">
    <property type="entry name" value="TF_IIS"/>
    <property type="match status" value="1"/>
</dbReference>
<dbReference type="Gene3D" id="2.20.25.10">
    <property type="match status" value="1"/>
</dbReference>
<dbReference type="Pfam" id="PF07500">
    <property type="entry name" value="TFIIS_M"/>
    <property type="match status" value="1"/>
</dbReference>
<reference evidence="15" key="1">
    <citation type="submission" date="2021-12" db="EMBL/GenBank/DDBJ databases">
        <authorList>
            <person name="King R."/>
        </authorList>
    </citation>
    <scope>NUCLEOTIDE SEQUENCE</scope>
</reference>
<feature type="domain" description="TFIIS-type" evidence="12">
    <location>
        <begin position="209"/>
        <end position="249"/>
    </location>
</feature>
<proteinExistence type="inferred from homology"/>
<keyword evidence="5 10" id="KW-0862">Zinc</keyword>
<evidence type="ECO:0000313" key="15">
    <source>
        <dbReference type="EMBL" id="CAH0388603.1"/>
    </source>
</evidence>
<dbReference type="SMART" id="SM00440">
    <property type="entry name" value="ZnF_C2C2"/>
    <property type="match status" value="1"/>
</dbReference>
<accession>A0A9P0F582</accession>
<evidence type="ECO:0000256" key="1">
    <source>
        <dbReference type="ARBA" id="ARBA00004123"/>
    </source>
</evidence>
<keyword evidence="4 8" id="KW-0863">Zinc-finger</keyword>
<dbReference type="GO" id="GO:0005634">
    <property type="term" value="C:nucleus"/>
    <property type="evidence" value="ECO:0007669"/>
    <property type="project" value="UniProtKB-SubCell"/>
</dbReference>